<dbReference type="InterPro" id="IPR002508">
    <property type="entry name" value="MurNAc-LAA_cat"/>
</dbReference>
<feature type="chain" id="PRO_5045644656" evidence="4">
    <location>
        <begin position="22"/>
        <end position="565"/>
    </location>
</feature>
<dbReference type="RefSeq" id="WP_290399027.1">
    <property type="nucleotide sequence ID" value="NZ_JAUHLN010000001.1"/>
</dbReference>
<feature type="domain" description="SH3b" evidence="6">
    <location>
        <begin position="310"/>
        <end position="373"/>
    </location>
</feature>
<dbReference type="Gene3D" id="2.30.30.40">
    <property type="entry name" value="SH3 Domains"/>
    <property type="match status" value="5"/>
</dbReference>
<dbReference type="SMART" id="SM00646">
    <property type="entry name" value="Ami_3"/>
    <property type="match status" value="1"/>
</dbReference>
<feature type="domain" description="SH3b" evidence="6">
    <location>
        <begin position="94"/>
        <end position="157"/>
    </location>
</feature>
<dbReference type="SMART" id="SM00287">
    <property type="entry name" value="SH3b"/>
    <property type="match status" value="5"/>
</dbReference>
<dbReference type="PROSITE" id="PS51781">
    <property type="entry name" value="SH3B"/>
    <property type="match status" value="5"/>
</dbReference>
<feature type="domain" description="SH3" evidence="5">
    <location>
        <begin position="232"/>
        <end position="303"/>
    </location>
</feature>
<evidence type="ECO:0000256" key="1">
    <source>
        <dbReference type="ARBA" id="ARBA00022443"/>
    </source>
</evidence>
<feature type="domain" description="SH3b" evidence="6">
    <location>
        <begin position="167"/>
        <end position="231"/>
    </location>
</feature>
<dbReference type="PIRSF" id="PIRSF037846">
    <property type="entry name" value="Autolysin_YrvJ_prd"/>
    <property type="match status" value="1"/>
</dbReference>
<organism evidence="7 8">
    <name type="scientific">Fictibacillus terranigra</name>
    <dbReference type="NCBI Taxonomy" id="3058424"/>
    <lineage>
        <taxon>Bacteria</taxon>
        <taxon>Bacillati</taxon>
        <taxon>Bacillota</taxon>
        <taxon>Bacilli</taxon>
        <taxon>Bacillales</taxon>
        <taxon>Fictibacillaceae</taxon>
        <taxon>Fictibacillus</taxon>
    </lineage>
</organism>
<dbReference type="CDD" id="cd02696">
    <property type="entry name" value="MurNAc-LAA"/>
    <property type="match status" value="1"/>
</dbReference>
<dbReference type="InterPro" id="IPR052354">
    <property type="entry name" value="Cell_Wall_Dynamics_Protein"/>
</dbReference>
<feature type="signal peptide" evidence="4">
    <location>
        <begin position="1"/>
        <end position="21"/>
    </location>
</feature>
<dbReference type="Proteomes" id="UP001168694">
    <property type="component" value="Unassembled WGS sequence"/>
</dbReference>
<dbReference type="SUPFAM" id="SSF53187">
    <property type="entry name" value="Zn-dependent exopeptidases"/>
    <property type="match status" value="1"/>
</dbReference>
<evidence type="ECO:0000313" key="7">
    <source>
        <dbReference type="EMBL" id="MDN4071976.1"/>
    </source>
</evidence>
<dbReference type="PANTHER" id="PTHR34408">
    <property type="entry name" value="FAMILY PROTEIN, PUTATIVE-RELATED"/>
    <property type="match status" value="1"/>
</dbReference>
<sequence length="565" mass="60752">MTSLALILAFFLSLFITHAEAAASQTNQKAKVTATILNVRSKPSTRSSIIDKLKKNAAVTIKTESNGWSQVSLKKGTGWVSSKYLKKDAPASTAKTGYVAATSLNLRAKASTSSKSLMFLKKGNKVTILKTSGSWYYIQASGSKKGYVSKNYISAKAPAPSSSPAKTVYGYVNASSFLTLREKASTSSKSLMQLPRGTKITIIKTSGSWHNAKAPNGTIGWVLKSYVTSKAPAPAPTKTVYAYVNAASLNVREKATTSSKSLMTLKKGQQVKVLDPGSTWSYIQASNGTKGWVSKKYLSPSAPVSPQPSIKKGYVTANDLNVRQGAGTTYIVLGRLNAGAEVQVISSKGDWLSIKTSKGLNGWVHMAYITYTNLQDDSLSLPASFPNLRGKKIMIDPGHGGSDVGAIGAGYGTYEKNVTLSTALILQQKLRAAGATVYMTRSTDTYIQLTSRPQLSNNYWVDAFVSIHYNSGASAGTGIETFYQRGSQYSRLASLVQQGVVKYTGFRNRGYASNNLQVLRTNKRPCVLVELGFLSNKSEEKIVKASAHQQKAAAGIAEGLNNYFR</sequence>
<keyword evidence="3" id="KW-0961">Cell wall biogenesis/degradation</keyword>
<comment type="caution">
    <text evidence="7">The sequence shown here is derived from an EMBL/GenBank/DDBJ whole genome shotgun (WGS) entry which is preliminary data.</text>
</comment>
<evidence type="ECO:0000256" key="2">
    <source>
        <dbReference type="ARBA" id="ARBA00022801"/>
    </source>
</evidence>
<reference evidence="7" key="1">
    <citation type="submission" date="2023-06" db="EMBL/GenBank/DDBJ databases">
        <title>Draft Genome Sequences of Representative Paenibacillus Polymyxa, Bacillus cereus, Fictibacillus sp., and Brevibacillus agri Strains Isolated from Amazonian Dark Earth.</title>
        <authorList>
            <person name="Pellegrinetti T.A."/>
            <person name="Cunha I.C.M."/>
            <person name="Chaves M.G."/>
            <person name="Freitas A.S."/>
            <person name="Silva A.V.R."/>
            <person name="Tsai S.M."/>
            <person name="Mendes L.W."/>
        </authorList>
    </citation>
    <scope>NUCLEOTIDE SEQUENCE</scope>
    <source>
        <strain evidence="7">CENA-BCM004</strain>
    </source>
</reference>
<dbReference type="PANTHER" id="PTHR34408:SF1">
    <property type="entry name" value="GLYCOSYL HYDROLASE FAMILY 19 DOMAIN-CONTAINING PROTEIN HI_1415"/>
    <property type="match status" value="1"/>
</dbReference>
<dbReference type="InterPro" id="IPR001452">
    <property type="entry name" value="SH3_domain"/>
</dbReference>
<evidence type="ECO:0000256" key="3">
    <source>
        <dbReference type="ARBA" id="ARBA00023316"/>
    </source>
</evidence>
<dbReference type="Gene3D" id="3.40.630.40">
    <property type="entry name" value="Zn-dependent exopeptidases"/>
    <property type="match status" value="1"/>
</dbReference>
<feature type="domain" description="SH3b" evidence="6">
    <location>
        <begin position="239"/>
        <end position="302"/>
    </location>
</feature>
<dbReference type="InterPro" id="IPR017293">
    <property type="entry name" value="N-acetylmuramoyl-L-ala_amidase"/>
</dbReference>
<keyword evidence="4" id="KW-0732">Signal</keyword>
<dbReference type="InterPro" id="IPR003646">
    <property type="entry name" value="SH3-like_bac-type"/>
</dbReference>
<gene>
    <name evidence="7" type="ORF">QYF49_02885</name>
</gene>
<evidence type="ECO:0000256" key="4">
    <source>
        <dbReference type="SAM" id="SignalP"/>
    </source>
</evidence>
<accession>A0ABT8E247</accession>
<keyword evidence="1" id="KW-0728">SH3 domain</keyword>
<keyword evidence="2" id="KW-0378">Hydrolase</keyword>
<evidence type="ECO:0000259" key="5">
    <source>
        <dbReference type="PROSITE" id="PS50002"/>
    </source>
</evidence>
<keyword evidence="8" id="KW-1185">Reference proteome</keyword>
<proteinExistence type="predicted"/>
<evidence type="ECO:0000313" key="8">
    <source>
        <dbReference type="Proteomes" id="UP001168694"/>
    </source>
</evidence>
<dbReference type="PROSITE" id="PS50002">
    <property type="entry name" value="SH3"/>
    <property type="match status" value="1"/>
</dbReference>
<feature type="domain" description="SH3b" evidence="6">
    <location>
        <begin position="27"/>
        <end position="89"/>
    </location>
</feature>
<dbReference type="EMBL" id="JAUHLN010000001">
    <property type="protein sequence ID" value="MDN4071976.1"/>
    <property type="molecule type" value="Genomic_DNA"/>
</dbReference>
<dbReference type="Pfam" id="PF01520">
    <property type="entry name" value="Amidase_3"/>
    <property type="match status" value="1"/>
</dbReference>
<dbReference type="Pfam" id="PF08239">
    <property type="entry name" value="SH3_3"/>
    <property type="match status" value="5"/>
</dbReference>
<name>A0ABT8E247_9BACL</name>
<evidence type="ECO:0000259" key="6">
    <source>
        <dbReference type="PROSITE" id="PS51781"/>
    </source>
</evidence>
<protein>
    <submittedName>
        <fullName evidence="7">SH3 domain-containing protein</fullName>
    </submittedName>
</protein>